<dbReference type="EMBL" id="JQBM01000003">
    <property type="protein sequence ID" value="KRN46030.1"/>
    <property type="molecule type" value="Genomic_DNA"/>
</dbReference>
<protein>
    <submittedName>
        <fullName evidence="1">Uncharacterized protein</fullName>
    </submittedName>
</protein>
<sequence length="283" mass="32567">MIVKGSLLKQRREQLGISQGQLSEGICHQSMVSRVEKRGHITSMTVLKALCMRLHIDISQVAELTTENHVQLSYVRELVECFEYKQAKKILESTSFMQNMEDMVMPEFHLLKAICYSECGEPQKALHFLQMAMSGTLHTQTGLLIEIFNEMGGVWIKLNELDSAKDCLERCLNLINSLPEAKAETLKLVIVKVYRRKAELAVALKRYTEAIEWVDQAMSVLPKVNAYHELVRLQKIKIESAEELDQQSEKKEAMLLAYAARLFSQDQKLEEETRHYRSEMDSK</sequence>
<keyword evidence="2" id="KW-1185">Reference proteome</keyword>
<reference evidence="1 2" key="1">
    <citation type="journal article" date="2015" name="Genome Announc.">
        <title>Expanding the biotechnology potential of lactobacilli through comparative genomics of 213 strains and associated genera.</title>
        <authorList>
            <person name="Sun Z."/>
            <person name="Harris H.M."/>
            <person name="McCann A."/>
            <person name="Guo C."/>
            <person name="Argimon S."/>
            <person name="Zhang W."/>
            <person name="Yang X."/>
            <person name="Jeffery I.B."/>
            <person name="Cooney J.C."/>
            <person name="Kagawa T.F."/>
            <person name="Liu W."/>
            <person name="Song Y."/>
            <person name="Salvetti E."/>
            <person name="Wrobel A."/>
            <person name="Rasinkangas P."/>
            <person name="Parkhill J."/>
            <person name="Rea M.C."/>
            <person name="O'Sullivan O."/>
            <person name="Ritari J."/>
            <person name="Douillard F.P."/>
            <person name="Paul Ross R."/>
            <person name="Yang R."/>
            <person name="Briner A.E."/>
            <person name="Felis G.E."/>
            <person name="de Vos W.M."/>
            <person name="Barrangou R."/>
            <person name="Klaenhammer T.R."/>
            <person name="Caufield P.W."/>
            <person name="Cui Y."/>
            <person name="Zhang H."/>
            <person name="O'Toole P.W."/>
        </authorList>
    </citation>
    <scope>NUCLEOTIDE SEQUENCE [LARGE SCALE GENOMIC DNA]</scope>
    <source>
        <strain evidence="1 2">DSM 20410</strain>
    </source>
</reference>
<dbReference type="Gene3D" id="1.25.40.10">
    <property type="entry name" value="Tetratricopeptide repeat domain"/>
    <property type="match status" value="1"/>
</dbReference>
<dbReference type="GO" id="GO:0003677">
    <property type="term" value="F:DNA binding"/>
    <property type="evidence" value="ECO:0007669"/>
    <property type="project" value="InterPro"/>
</dbReference>
<gene>
    <name evidence="1" type="ORF">IV50_GL001002</name>
</gene>
<dbReference type="SMART" id="SM00530">
    <property type="entry name" value="HTH_XRE"/>
    <property type="match status" value="1"/>
</dbReference>
<dbReference type="PATRIC" id="fig|1629.5.peg.1009"/>
<dbReference type="InterPro" id="IPR019734">
    <property type="entry name" value="TPR_rpt"/>
</dbReference>
<organism evidence="1 2">
    <name type="scientific">Weissella viridescens</name>
    <name type="common">Lactobacillus viridescens</name>
    <dbReference type="NCBI Taxonomy" id="1629"/>
    <lineage>
        <taxon>Bacteria</taxon>
        <taxon>Bacillati</taxon>
        <taxon>Bacillota</taxon>
        <taxon>Bacilli</taxon>
        <taxon>Lactobacillales</taxon>
        <taxon>Lactobacillaceae</taxon>
        <taxon>Weissella</taxon>
    </lineage>
</organism>
<dbReference type="Pfam" id="PF01381">
    <property type="entry name" value="HTH_3"/>
    <property type="match status" value="1"/>
</dbReference>
<dbReference type="RefSeq" id="WP_057745959.1">
    <property type="nucleotide sequence ID" value="NZ_BJLU01000005.1"/>
</dbReference>
<proteinExistence type="predicted"/>
<dbReference type="OrthoDB" id="1150409at2"/>
<dbReference type="AlphaFoldDB" id="A0A0R2H0G6"/>
<accession>A0A0R2H0G6</accession>
<dbReference type="InterPro" id="IPR011990">
    <property type="entry name" value="TPR-like_helical_dom_sf"/>
</dbReference>
<dbReference type="CDD" id="cd00093">
    <property type="entry name" value="HTH_XRE"/>
    <property type="match status" value="1"/>
</dbReference>
<name>A0A0R2H0G6_WEIVI</name>
<dbReference type="Proteomes" id="UP000051992">
    <property type="component" value="Unassembled WGS sequence"/>
</dbReference>
<dbReference type="PROSITE" id="PS50943">
    <property type="entry name" value="HTH_CROC1"/>
    <property type="match status" value="1"/>
</dbReference>
<dbReference type="SMART" id="SM00028">
    <property type="entry name" value="TPR"/>
    <property type="match status" value="3"/>
</dbReference>
<evidence type="ECO:0000313" key="2">
    <source>
        <dbReference type="Proteomes" id="UP000051992"/>
    </source>
</evidence>
<dbReference type="InterPro" id="IPR010982">
    <property type="entry name" value="Lambda_DNA-bd_dom_sf"/>
</dbReference>
<dbReference type="InterPro" id="IPR001387">
    <property type="entry name" value="Cro/C1-type_HTH"/>
</dbReference>
<dbReference type="SUPFAM" id="SSF47413">
    <property type="entry name" value="lambda repressor-like DNA-binding domains"/>
    <property type="match status" value="1"/>
</dbReference>
<comment type="caution">
    <text evidence="1">The sequence shown here is derived from an EMBL/GenBank/DDBJ whole genome shotgun (WGS) entry which is preliminary data.</text>
</comment>
<evidence type="ECO:0000313" key="1">
    <source>
        <dbReference type="EMBL" id="KRN46030.1"/>
    </source>
</evidence>
<dbReference type="SUPFAM" id="SSF48452">
    <property type="entry name" value="TPR-like"/>
    <property type="match status" value="1"/>
</dbReference>